<keyword evidence="3" id="KW-1185">Reference proteome</keyword>
<dbReference type="EMBL" id="KN880467">
    <property type="protein sequence ID" value="KIY70483.1"/>
    <property type="molecule type" value="Genomic_DNA"/>
</dbReference>
<gene>
    <name evidence="2" type="ORF">CYLTODRAFT_419713</name>
</gene>
<feature type="compositionally biased region" description="Low complexity" evidence="1">
    <location>
        <begin position="16"/>
        <end position="38"/>
    </location>
</feature>
<protein>
    <submittedName>
        <fullName evidence="2">Uncharacterized protein</fullName>
    </submittedName>
</protein>
<dbReference type="OrthoDB" id="3265369at2759"/>
<name>A0A0D7BIV0_9AGAR</name>
<evidence type="ECO:0000313" key="3">
    <source>
        <dbReference type="Proteomes" id="UP000054007"/>
    </source>
</evidence>
<sequence length="266" mass="28575">MAFTVFVDADAAPTVTTSSTTTLTPITRSTTLTTPSVPGEMNKENCDPTNGERAVPGAGAGKKRKNSVSVPAATKALAPIPVGEVGRKKENDLGAEPESKKRKPLSSGATRKPKAAVKKEVKTRKTSTKRASSRAPSPAPLPQVAEEDDGDRREDPQATIDSKCYDLTVSPLADLSPAFKQSPRLEWLEEQDEVADDDDAKPQFFKDSSIDPEFSDVFSPESIGLESSRKPRPFTFASPVRPVRAAKFVRSTSIPRLDIPALSPSK</sequence>
<feature type="compositionally biased region" description="Acidic residues" evidence="1">
    <location>
        <begin position="189"/>
        <end position="199"/>
    </location>
</feature>
<feature type="compositionally biased region" description="Basic residues" evidence="1">
    <location>
        <begin position="111"/>
        <end position="132"/>
    </location>
</feature>
<dbReference type="AlphaFoldDB" id="A0A0D7BIV0"/>
<evidence type="ECO:0000313" key="2">
    <source>
        <dbReference type="EMBL" id="KIY70483.1"/>
    </source>
</evidence>
<organism evidence="2 3">
    <name type="scientific">Cylindrobasidium torrendii FP15055 ss-10</name>
    <dbReference type="NCBI Taxonomy" id="1314674"/>
    <lineage>
        <taxon>Eukaryota</taxon>
        <taxon>Fungi</taxon>
        <taxon>Dikarya</taxon>
        <taxon>Basidiomycota</taxon>
        <taxon>Agaricomycotina</taxon>
        <taxon>Agaricomycetes</taxon>
        <taxon>Agaricomycetidae</taxon>
        <taxon>Agaricales</taxon>
        <taxon>Marasmiineae</taxon>
        <taxon>Physalacriaceae</taxon>
        <taxon>Cylindrobasidium</taxon>
    </lineage>
</organism>
<accession>A0A0D7BIV0</accession>
<proteinExistence type="predicted"/>
<dbReference type="Proteomes" id="UP000054007">
    <property type="component" value="Unassembled WGS sequence"/>
</dbReference>
<dbReference type="STRING" id="1314674.A0A0D7BIV0"/>
<reference evidence="2 3" key="1">
    <citation type="journal article" date="2015" name="Fungal Genet. Biol.">
        <title>Evolution of novel wood decay mechanisms in Agaricales revealed by the genome sequences of Fistulina hepatica and Cylindrobasidium torrendii.</title>
        <authorList>
            <person name="Floudas D."/>
            <person name="Held B.W."/>
            <person name="Riley R."/>
            <person name="Nagy L.G."/>
            <person name="Koehler G."/>
            <person name="Ransdell A.S."/>
            <person name="Younus H."/>
            <person name="Chow J."/>
            <person name="Chiniquy J."/>
            <person name="Lipzen A."/>
            <person name="Tritt A."/>
            <person name="Sun H."/>
            <person name="Haridas S."/>
            <person name="LaButti K."/>
            <person name="Ohm R.A."/>
            <person name="Kues U."/>
            <person name="Blanchette R.A."/>
            <person name="Grigoriev I.V."/>
            <person name="Minto R.E."/>
            <person name="Hibbett D.S."/>
        </authorList>
    </citation>
    <scope>NUCLEOTIDE SEQUENCE [LARGE SCALE GENOMIC DNA]</scope>
    <source>
        <strain evidence="2 3">FP15055 ss-10</strain>
    </source>
</reference>
<feature type="region of interest" description="Disordered" evidence="1">
    <location>
        <begin position="16"/>
        <end position="165"/>
    </location>
</feature>
<evidence type="ECO:0000256" key="1">
    <source>
        <dbReference type="SAM" id="MobiDB-lite"/>
    </source>
</evidence>
<feature type="region of interest" description="Disordered" evidence="1">
    <location>
        <begin position="189"/>
        <end position="236"/>
    </location>
</feature>